<dbReference type="RefSeq" id="YP_010655035.1">
    <property type="nucleotide sequence ID" value="NC_070819.1"/>
</dbReference>
<protein>
    <submittedName>
        <fullName evidence="3">Tape measure protein</fullName>
    </submittedName>
</protein>
<dbReference type="GeneID" id="77930891"/>
<keyword evidence="4" id="KW-1185">Reference proteome</keyword>
<evidence type="ECO:0000256" key="1">
    <source>
        <dbReference type="SAM" id="Coils"/>
    </source>
</evidence>
<feature type="compositionally biased region" description="Low complexity" evidence="2">
    <location>
        <begin position="1709"/>
        <end position="1727"/>
    </location>
</feature>
<evidence type="ECO:0000313" key="4">
    <source>
        <dbReference type="Proteomes" id="UP000319161"/>
    </source>
</evidence>
<dbReference type="Proteomes" id="UP000319161">
    <property type="component" value="Segment"/>
</dbReference>
<reference evidence="3 4" key="1">
    <citation type="submission" date="2019-05" db="EMBL/GenBank/DDBJ databases">
        <authorList>
            <person name="Burnell J."/>
            <person name="Dorr H."/>
            <person name="Griffin H."/>
            <person name="Jordan N."/>
            <person name="Molloy S.D."/>
            <person name="Garlena R.A."/>
            <person name="Russell D.A."/>
            <person name="Pope W.H."/>
            <person name="Jacobs-Sera D."/>
            <person name="Hatfull G.F."/>
        </authorList>
    </citation>
    <scope>NUCLEOTIDE SEQUENCE [LARGE SCALE GENOMIC DNA]</scope>
</reference>
<dbReference type="KEGG" id="vg:77930891"/>
<dbReference type="PANTHER" id="PTHR43049:SF1">
    <property type="entry name" value="EARLY ENDOSOME ANTIGEN"/>
    <property type="match status" value="1"/>
</dbReference>
<feature type="region of interest" description="Disordered" evidence="2">
    <location>
        <begin position="1815"/>
        <end position="1836"/>
    </location>
</feature>
<feature type="coiled-coil region" evidence="1">
    <location>
        <begin position="593"/>
        <end position="645"/>
    </location>
</feature>
<feature type="coiled-coil region" evidence="1">
    <location>
        <begin position="1910"/>
        <end position="1972"/>
    </location>
</feature>
<sequence length="2157" mass="225137">MAIIVADLVARLRAEDAGVEQTLDRTRSNLQSVERQAQSTGRTTSQMASLTQAAYARSQAATTRLRIAEDQLAEAKRSGSANTQQLMAMEARVQSARAASISATSRYQQVQNQAARASSTLNSANRQAATTHTTAAQASATHTRNLSNLQIVASRARLALQTMTAAAGASAALKFFTDAVSNARRLSAQANQLQVVFGANKDQIVAWGMAAKDTMRMSQREAQGAAVQFATFGKSAGLTGENLAAFSMKTTKLAADLASFQGIPVEEAILAMGSAFAGETETMRQYGVLLDENSIKEAAYANGLAAKGSQLTQQQKVAATYLSMMDQLSYVHGDIERSNGKFGASVKTLKARFEEFSASIGQKLMPVAQSVIDLLSGPGLSGAGEGVEILAQTVGLLASGFNALPGPIKAALAAVIAFQLAQRFLFSNMSQGPGLFARYGSAYSTALGYVRQANPGISTASAHMRTLASGVTGATTAMGMMRSAGGGLMSALGGPWGLAIMGAVAVLGLWIKKKQEDKAASQEAAAQTQSWAEQIGQAGGKITSALRNDVLTKADDDTRKLAVSGKTLAQTMTDLGFANKDTVDSILKQGDAYERVRNRLIAMQNDRKNTDQDTRVSAYDARLELERLAKLADDAKTKAQRLSQANGDLKVSFDGSTTSAGAMTEAMTEFEESTDGAASKVDKLAKALSQLNADEQTEDEAQQTWADSLRDLGEALTEAGNAAVLANGKIDFSTENGSKLRDAVQSQADAYNQVAAAAFEAARAQGKSIPEAIETARAKMVEQRAAFIEYLTTQKGMAVDTANAMADQFGLIPEEVVTRLNVVGLGGVSDSIGSLLLQLNGLPRDKPISVTAPGGDRALELLQSIGANVRVDNDKIVFVDAPRSPAVLEAMRRLGLAVRTDNNKQVLVTDNGTAAVVQDNINRIQRSIAVSVTYVDQDGRVIRGIDPSRGGVPLKRDYVEGLTPKGKATGGPIVGPGTGTSDDVPLWGSNGEFMMKAAAVRRYGLPFMHAVNAQRLATGGPVGAAPAGGGDQAEVTDPGTATVAVPGMGLPAALGQVADTVTQAKDSQLDPAMTDATAGVTEYGLATREQTAAVQAAWTATGSAVTTAAGTVIGPAVRGVGQVAQSTVAGMVVPALVGMRSNVAVTAAGVQSAAAGQINPAIASVGSTVQGVHAGTVDPVLAAMRGAVGNTAASFGTGAAAIASQWSSVREATAAPVRFTIGTVFNNGLVGMWNSVADLIGTSKMNPYPLAFASGGVMPGYTPGRDVHHFASPTGGNLALSGGEAIMRPEWTRAVGGPRAVDRMNALARSGGLRRVKGTDQYLGGDMAFASGGTIQGGAEITSEIQRTMWDAVRTAFPNVVLTSGTRYADVGSGFDNHMGQRALDLGGPMPEIARWIYQLNRTQPVEELIHAPLQGWQNLKSGQPLDYGAGTDADHYDHVHWAMAAMRSFAGRLVSMAGGGGGAPAMQKSMATVIEETLTPLRAQVEKSMGDAAFGGRMGQVPRGVFAKMNEAMTAKLRELAAKSSAAAGSVGWKSGAGAEQWVPVIKRALALEGFPVDEAHINATKSQIMSESGGDPNIVQQVQDVNSGGNEGRGLVQVTPQTAEGLGLAELGGNIYDPLTNLRLGMRRIRSGWGGDLLGTWGHGHGYAQGGTIPGSGNRDTVPILATPGEEVIRKGPAEKNRPMLKKINEGGDVRVFVTNWPAGAPSVSTTSTTATPALPAGTDPNLTATVPPADTGVPASEITADENKVAEAKRKHQEATDRVALAERKLEEIRANPKAKASQREAAEHAVLKAKNDVIAAIENLDQAEQKLNETRTTPTATPGGTTSTTTPTGPPTAFALTLRNPFQPFWWKGEKEYQERLLQRAREQEQAREQYTTGLGGGGGTGVELSQTLGSENAVAERQRVLDEAEGKLRIAKMKLDEVQAAKNPKPSQIEKARQDITRAENDVTKAKEDLALAEQKLAETNAKATPQPAGITKMWVGGTVPGTGMSDTVPALLTPGEEVTRRAMAIKHRRLLKAINSDKVARYASGGTAGFGGYTADDRDYMKPTSLTDWLALGVGGASSVASMVAPYAQMALTGQVDLGNALPQLNTGANDPSGGFATSVVSDFASQISQQLNELIRAVKEGHDINVNVENDQSPSAAGLVGMAMGV</sequence>
<gene>
    <name evidence="3" type="primary">17</name>
    <name evidence="3" type="ORF">SEA_SIDIOUS_17</name>
</gene>
<name>A0A515MIE1_9CAUD</name>
<evidence type="ECO:0000313" key="3">
    <source>
        <dbReference type="EMBL" id="QDM56364.1"/>
    </source>
</evidence>
<evidence type="ECO:0000256" key="2">
    <source>
        <dbReference type="SAM" id="MobiDB-lite"/>
    </source>
</evidence>
<organism evidence="3 4">
    <name type="scientific">Gordonia phage Sidious</name>
    <dbReference type="NCBI Taxonomy" id="2591118"/>
    <lineage>
        <taxon>Viruses</taxon>
        <taxon>Duplodnaviria</taxon>
        <taxon>Heunggongvirae</taxon>
        <taxon>Uroviricota</taxon>
        <taxon>Caudoviricetes</taxon>
        <taxon>Sidiousvirus</taxon>
        <taxon>Sidiousvirus sidious</taxon>
    </lineage>
</organism>
<dbReference type="PANTHER" id="PTHR43049">
    <property type="entry name" value="EARLY ENDOSOME ANTIGEN"/>
    <property type="match status" value="1"/>
</dbReference>
<feature type="region of interest" description="Disordered" evidence="2">
    <location>
        <begin position="1709"/>
        <end position="1742"/>
    </location>
</feature>
<accession>A0A515MIE1</accession>
<dbReference type="EMBL" id="MK967384">
    <property type="protein sequence ID" value="QDM56364.1"/>
    <property type="molecule type" value="Genomic_DNA"/>
</dbReference>
<keyword evidence="1" id="KW-0175">Coiled coil</keyword>
<dbReference type="SUPFAM" id="SSF53955">
    <property type="entry name" value="Lysozyme-like"/>
    <property type="match status" value="1"/>
</dbReference>
<dbReference type="InterPro" id="IPR023346">
    <property type="entry name" value="Lysozyme-like_dom_sf"/>
</dbReference>
<feature type="compositionally biased region" description="Low complexity" evidence="2">
    <location>
        <begin position="1818"/>
        <end position="1835"/>
    </location>
</feature>
<proteinExistence type="predicted"/>